<dbReference type="PANTHER" id="PTHR30028:SF0">
    <property type="entry name" value="PROTEIN ALUMINUM SENSITIVE 3"/>
    <property type="match status" value="1"/>
</dbReference>
<evidence type="ECO:0000256" key="2">
    <source>
        <dbReference type="ARBA" id="ARBA00005268"/>
    </source>
</evidence>
<comment type="subcellular location">
    <subcellularLocation>
        <location evidence="1">Membrane</location>
        <topology evidence="1">Multi-pass membrane protein</topology>
    </subcellularLocation>
</comment>
<keyword evidence="4 6" id="KW-1133">Transmembrane helix</keyword>
<evidence type="ECO:0000256" key="1">
    <source>
        <dbReference type="ARBA" id="ARBA00004141"/>
    </source>
</evidence>
<protein>
    <submittedName>
        <fullName evidence="7">ABC transport system permease protein</fullName>
    </submittedName>
</protein>
<organism evidence="7 8">
    <name type="scientific">Alkalibacillus salilacus</name>
    <dbReference type="NCBI Taxonomy" id="284582"/>
    <lineage>
        <taxon>Bacteria</taxon>
        <taxon>Bacillati</taxon>
        <taxon>Bacillota</taxon>
        <taxon>Bacilli</taxon>
        <taxon>Bacillales</taxon>
        <taxon>Bacillaceae</taxon>
        <taxon>Alkalibacillus</taxon>
    </lineage>
</organism>
<keyword evidence="3 6" id="KW-0812">Transmembrane</keyword>
<feature type="transmembrane region" description="Helical" evidence="6">
    <location>
        <begin position="122"/>
        <end position="141"/>
    </location>
</feature>
<dbReference type="Proteomes" id="UP001224359">
    <property type="component" value="Unassembled WGS sequence"/>
</dbReference>
<name>A0ABT9VCF9_9BACI</name>
<feature type="transmembrane region" description="Helical" evidence="6">
    <location>
        <begin position="218"/>
        <end position="243"/>
    </location>
</feature>
<reference evidence="7 8" key="1">
    <citation type="submission" date="2023-07" db="EMBL/GenBank/DDBJ databases">
        <title>Genomic Encyclopedia of Type Strains, Phase IV (KMG-IV): sequencing the most valuable type-strain genomes for metagenomic binning, comparative biology and taxonomic classification.</title>
        <authorList>
            <person name="Goeker M."/>
        </authorList>
    </citation>
    <scope>NUCLEOTIDE SEQUENCE [LARGE SCALE GENOMIC DNA]</scope>
    <source>
        <strain evidence="7 8">DSM 16460</strain>
    </source>
</reference>
<evidence type="ECO:0000313" key="8">
    <source>
        <dbReference type="Proteomes" id="UP001224359"/>
    </source>
</evidence>
<feature type="transmembrane region" description="Helical" evidence="6">
    <location>
        <begin position="90"/>
        <end position="110"/>
    </location>
</feature>
<comment type="caution">
    <text evidence="7">The sequence shown here is derived from an EMBL/GenBank/DDBJ whole genome shotgun (WGS) entry which is preliminary data.</text>
</comment>
<accession>A0ABT9VCF9</accession>
<evidence type="ECO:0000256" key="3">
    <source>
        <dbReference type="ARBA" id="ARBA00022692"/>
    </source>
</evidence>
<feature type="transmembrane region" description="Helical" evidence="6">
    <location>
        <begin position="191"/>
        <end position="212"/>
    </location>
</feature>
<dbReference type="RefSeq" id="WP_306974467.1">
    <property type="nucleotide sequence ID" value="NZ_JAUSTQ010000002.1"/>
</dbReference>
<proteinExistence type="inferred from homology"/>
<comment type="similarity">
    <text evidence="2">Belongs to the UPF0014 family.</text>
</comment>
<feature type="transmembrane region" description="Helical" evidence="6">
    <location>
        <begin position="62"/>
        <end position="78"/>
    </location>
</feature>
<keyword evidence="5 6" id="KW-0472">Membrane</keyword>
<gene>
    <name evidence="7" type="ORF">J2S77_000580</name>
</gene>
<keyword evidence="8" id="KW-1185">Reference proteome</keyword>
<dbReference type="InterPro" id="IPR005226">
    <property type="entry name" value="UPF0014_fam"/>
</dbReference>
<sequence>MERDIPTYSLFLLLVFVMIPLTISYYYSLGLKKDIIWSTIRGTAQLFFVGLVLTYLFDLRPIIGIPIMLSVMIIVATFHARKKGEEFPNVFISILSGLVIIELTVLTMWLSFGMISFSPDEVIPMSGMVIGNSMVAMGLALERLKSEFEQNRGQLIAALSLGATPKQAAHLSIKKTLNAALIPNIDQLKTIGLVQLPGMMTGLILGGVAPIVAIKYQLVISISIFSSVSISAIFISMIMYRFFFNQQMQLLKLEDIKKSAND</sequence>
<dbReference type="PANTHER" id="PTHR30028">
    <property type="entry name" value="UPF0014 INNER MEMBRANE PROTEIN YBBM-RELATED"/>
    <property type="match status" value="1"/>
</dbReference>
<evidence type="ECO:0000256" key="6">
    <source>
        <dbReference type="SAM" id="Phobius"/>
    </source>
</evidence>
<evidence type="ECO:0000256" key="5">
    <source>
        <dbReference type="ARBA" id="ARBA00023136"/>
    </source>
</evidence>
<dbReference type="EMBL" id="JAUSTQ010000002">
    <property type="protein sequence ID" value="MDQ0158624.1"/>
    <property type="molecule type" value="Genomic_DNA"/>
</dbReference>
<feature type="transmembrane region" description="Helical" evidence="6">
    <location>
        <begin position="6"/>
        <end position="28"/>
    </location>
</feature>
<evidence type="ECO:0000256" key="4">
    <source>
        <dbReference type="ARBA" id="ARBA00022989"/>
    </source>
</evidence>
<dbReference type="Pfam" id="PF03649">
    <property type="entry name" value="UPF0014"/>
    <property type="match status" value="1"/>
</dbReference>
<evidence type="ECO:0000313" key="7">
    <source>
        <dbReference type="EMBL" id="MDQ0158624.1"/>
    </source>
</evidence>